<dbReference type="RefSeq" id="WP_240826734.1">
    <property type="nucleotide sequence ID" value="NZ_JAKWBL010000001.1"/>
</dbReference>
<dbReference type="Gene3D" id="3.90.1150.10">
    <property type="entry name" value="Aspartate Aminotransferase, domain 1"/>
    <property type="match status" value="1"/>
</dbReference>
<accession>A0ABS9SG51</accession>
<proteinExistence type="predicted"/>
<organism evidence="1 2">
    <name type="scientific">Niabella ginsengisoli</name>
    <dbReference type="NCBI Taxonomy" id="522298"/>
    <lineage>
        <taxon>Bacteria</taxon>
        <taxon>Pseudomonadati</taxon>
        <taxon>Bacteroidota</taxon>
        <taxon>Chitinophagia</taxon>
        <taxon>Chitinophagales</taxon>
        <taxon>Chitinophagaceae</taxon>
        <taxon>Niabella</taxon>
    </lineage>
</organism>
<dbReference type="EMBL" id="JAKWBL010000001">
    <property type="protein sequence ID" value="MCH5597342.1"/>
    <property type="molecule type" value="Genomic_DNA"/>
</dbReference>
<evidence type="ECO:0000313" key="2">
    <source>
        <dbReference type="Proteomes" id="UP001202248"/>
    </source>
</evidence>
<keyword evidence="2" id="KW-1185">Reference proteome</keyword>
<comment type="caution">
    <text evidence="1">The sequence shown here is derived from an EMBL/GenBank/DDBJ whole genome shotgun (WGS) entry which is preliminary data.</text>
</comment>
<dbReference type="SUPFAM" id="SSF53383">
    <property type="entry name" value="PLP-dependent transferases"/>
    <property type="match status" value="1"/>
</dbReference>
<reference evidence="1 2" key="1">
    <citation type="submission" date="2022-02" db="EMBL/GenBank/DDBJ databases">
        <authorList>
            <person name="Min J."/>
        </authorList>
    </citation>
    <scope>NUCLEOTIDE SEQUENCE [LARGE SCALE GENOMIC DNA]</scope>
    <source>
        <strain evidence="1 2">GR10-1</strain>
    </source>
</reference>
<sequence>MATSRAELACEIVEQMMKRGFLLNLGIFPAVSHKHSGVRFTITVLQSFECIEQMVNALNEEFADTLKRHHYSVEQIKIAFKTIVDTGSASMN</sequence>
<name>A0ABS9SG51_9BACT</name>
<dbReference type="Proteomes" id="UP001202248">
    <property type="component" value="Unassembled WGS sequence"/>
</dbReference>
<evidence type="ECO:0000313" key="1">
    <source>
        <dbReference type="EMBL" id="MCH5597342.1"/>
    </source>
</evidence>
<dbReference type="InterPro" id="IPR015424">
    <property type="entry name" value="PyrdxlP-dep_Trfase"/>
</dbReference>
<protein>
    <submittedName>
        <fullName evidence="1">Uncharacterized protein</fullName>
    </submittedName>
</protein>
<gene>
    <name evidence="1" type="ORF">MKP09_05200</name>
</gene>
<dbReference type="InterPro" id="IPR015422">
    <property type="entry name" value="PyrdxlP-dep_Trfase_small"/>
</dbReference>